<dbReference type="InterPro" id="IPR036890">
    <property type="entry name" value="HATPase_C_sf"/>
</dbReference>
<evidence type="ECO:0000313" key="12">
    <source>
        <dbReference type="Proteomes" id="UP000611723"/>
    </source>
</evidence>
<evidence type="ECO:0000256" key="4">
    <source>
        <dbReference type="ARBA" id="ARBA00022741"/>
    </source>
</evidence>
<dbReference type="PRINTS" id="PR00344">
    <property type="entry name" value="BCTRLSENSOR"/>
</dbReference>
<keyword evidence="6" id="KW-0067">ATP-binding</keyword>
<dbReference type="InterPro" id="IPR036097">
    <property type="entry name" value="HisK_dim/P_sf"/>
</dbReference>
<comment type="caution">
    <text evidence="11">The sequence shown here is derived from an EMBL/GenBank/DDBJ whole genome shotgun (WGS) entry which is preliminary data.</text>
</comment>
<evidence type="ECO:0000256" key="8">
    <source>
        <dbReference type="SAM" id="Coils"/>
    </source>
</evidence>
<gene>
    <name evidence="11" type="ORF">JKA74_13275</name>
</gene>
<accession>A0A935CCF6</accession>
<keyword evidence="4" id="KW-0547">Nucleotide-binding</keyword>
<dbReference type="EMBL" id="JAEQBW010000006">
    <property type="protein sequence ID" value="MBK6266008.1"/>
    <property type="molecule type" value="Genomic_DNA"/>
</dbReference>
<dbReference type="GO" id="GO:0000155">
    <property type="term" value="F:phosphorelay sensor kinase activity"/>
    <property type="evidence" value="ECO:0007669"/>
    <property type="project" value="InterPro"/>
</dbReference>
<feature type="coiled-coil region" evidence="8">
    <location>
        <begin position="413"/>
        <end position="444"/>
    </location>
</feature>
<dbReference type="InterPro" id="IPR050351">
    <property type="entry name" value="BphY/WalK/GraS-like"/>
</dbReference>
<dbReference type="Gene3D" id="1.10.287.130">
    <property type="match status" value="1"/>
</dbReference>
<protein>
    <recommendedName>
        <fullName evidence="2">histidine kinase</fullName>
        <ecNumber evidence="2">2.7.13.3</ecNumber>
    </recommendedName>
</protein>
<dbReference type="EC" id="2.7.13.3" evidence="2"/>
<dbReference type="SUPFAM" id="SSF47384">
    <property type="entry name" value="Homodimeric domain of signal transducing histidine kinase"/>
    <property type="match status" value="1"/>
</dbReference>
<keyword evidence="7" id="KW-0902">Two-component regulatory system</keyword>
<dbReference type="Gene3D" id="3.30.565.10">
    <property type="entry name" value="Histidine kinase-like ATPase, C-terminal domain"/>
    <property type="match status" value="1"/>
</dbReference>
<evidence type="ECO:0000256" key="5">
    <source>
        <dbReference type="ARBA" id="ARBA00022777"/>
    </source>
</evidence>
<dbReference type="AlphaFoldDB" id="A0A935CCF6"/>
<feature type="transmembrane region" description="Helical" evidence="9">
    <location>
        <begin position="394"/>
        <end position="413"/>
    </location>
</feature>
<dbReference type="PROSITE" id="PS50109">
    <property type="entry name" value="HIS_KIN"/>
    <property type="match status" value="1"/>
</dbReference>
<dbReference type="Pfam" id="PF02518">
    <property type="entry name" value="HATPase_c"/>
    <property type="match status" value="1"/>
</dbReference>
<dbReference type="SUPFAM" id="SSF55874">
    <property type="entry name" value="ATPase domain of HSP90 chaperone/DNA topoisomerase II/histidine kinase"/>
    <property type="match status" value="1"/>
</dbReference>
<dbReference type="GO" id="GO:0007234">
    <property type="term" value="P:osmosensory signaling via phosphorelay pathway"/>
    <property type="evidence" value="ECO:0007669"/>
    <property type="project" value="TreeGrafter"/>
</dbReference>
<dbReference type="SUPFAM" id="SSF48452">
    <property type="entry name" value="TPR-like"/>
    <property type="match status" value="1"/>
</dbReference>
<dbReference type="GO" id="GO:0005524">
    <property type="term" value="F:ATP binding"/>
    <property type="evidence" value="ECO:0007669"/>
    <property type="project" value="UniProtKB-KW"/>
</dbReference>
<name>A0A935CCF6_9BACT</name>
<keyword evidence="5 11" id="KW-0418">Kinase</keyword>
<dbReference type="SMART" id="SM00387">
    <property type="entry name" value="HATPase_c"/>
    <property type="match status" value="1"/>
</dbReference>
<keyword evidence="9" id="KW-0812">Transmembrane</keyword>
<proteinExistence type="predicted"/>
<evidence type="ECO:0000256" key="2">
    <source>
        <dbReference type="ARBA" id="ARBA00012438"/>
    </source>
</evidence>
<feature type="domain" description="Histidine kinase" evidence="10">
    <location>
        <begin position="451"/>
        <end position="661"/>
    </location>
</feature>
<evidence type="ECO:0000313" key="11">
    <source>
        <dbReference type="EMBL" id="MBK6266008.1"/>
    </source>
</evidence>
<keyword evidence="9" id="KW-1133">Transmembrane helix</keyword>
<evidence type="ECO:0000256" key="3">
    <source>
        <dbReference type="ARBA" id="ARBA00022679"/>
    </source>
</evidence>
<evidence type="ECO:0000256" key="9">
    <source>
        <dbReference type="SAM" id="Phobius"/>
    </source>
</evidence>
<keyword evidence="12" id="KW-1185">Reference proteome</keyword>
<keyword evidence="9" id="KW-0472">Membrane</keyword>
<dbReference type="InterPro" id="IPR003594">
    <property type="entry name" value="HATPase_dom"/>
</dbReference>
<reference evidence="11" key="1">
    <citation type="submission" date="2021-01" db="EMBL/GenBank/DDBJ databases">
        <title>Marivirga aurantiaca sp. nov., isolated from intertidal surface sediments.</title>
        <authorList>
            <person name="Zhang M."/>
        </authorList>
    </citation>
    <scope>NUCLEOTIDE SEQUENCE</scope>
    <source>
        <strain evidence="11">S37H4</strain>
    </source>
</reference>
<dbReference type="GO" id="GO:0000156">
    <property type="term" value="F:phosphorelay response regulator activity"/>
    <property type="evidence" value="ECO:0007669"/>
    <property type="project" value="TreeGrafter"/>
</dbReference>
<dbReference type="GO" id="GO:0030295">
    <property type="term" value="F:protein kinase activator activity"/>
    <property type="evidence" value="ECO:0007669"/>
    <property type="project" value="TreeGrafter"/>
</dbReference>
<keyword evidence="8" id="KW-0175">Coiled coil</keyword>
<dbReference type="PANTHER" id="PTHR42878:SF7">
    <property type="entry name" value="SENSOR HISTIDINE KINASE GLRK"/>
    <property type="match status" value="1"/>
</dbReference>
<dbReference type="Proteomes" id="UP000611723">
    <property type="component" value="Unassembled WGS sequence"/>
</dbReference>
<dbReference type="InterPro" id="IPR011990">
    <property type="entry name" value="TPR-like_helical_dom_sf"/>
</dbReference>
<keyword evidence="3" id="KW-0808">Transferase</keyword>
<dbReference type="RefSeq" id="WP_201431692.1">
    <property type="nucleotide sequence ID" value="NZ_JAEQBW010000006.1"/>
</dbReference>
<evidence type="ECO:0000256" key="6">
    <source>
        <dbReference type="ARBA" id="ARBA00022840"/>
    </source>
</evidence>
<organism evidence="11 12">
    <name type="scientific">Marivirga aurantiaca</name>
    <dbReference type="NCBI Taxonomy" id="2802615"/>
    <lineage>
        <taxon>Bacteria</taxon>
        <taxon>Pseudomonadati</taxon>
        <taxon>Bacteroidota</taxon>
        <taxon>Cytophagia</taxon>
        <taxon>Cytophagales</taxon>
        <taxon>Marivirgaceae</taxon>
        <taxon>Marivirga</taxon>
    </lineage>
</organism>
<evidence type="ECO:0000256" key="7">
    <source>
        <dbReference type="ARBA" id="ARBA00023012"/>
    </source>
</evidence>
<evidence type="ECO:0000259" key="10">
    <source>
        <dbReference type="PROSITE" id="PS50109"/>
    </source>
</evidence>
<dbReference type="InterPro" id="IPR005467">
    <property type="entry name" value="His_kinase_dom"/>
</dbReference>
<dbReference type="CDD" id="cd00075">
    <property type="entry name" value="HATPase"/>
    <property type="match status" value="1"/>
</dbReference>
<comment type="catalytic activity">
    <reaction evidence="1">
        <text>ATP + protein L-histidine = ADP + protein N-phospho-L-histidine.</text>
        <dbReference type="EC" id="2.7.13.3"/>
    </reaction>
</comment>
<sequence>MHKVLFGAIFYFIIYFPAQLIAEISHDSLQSVYMHQLTLSSDSLDSTMDFSMMTSRFLEDIFKDNTISDAEMLDVLILAAKGEKLNKYKEATHLLKSVIPWVQEKPVYLAYLHSKIGDYYFNERKSIDAVEQFIKAALLYEKQNLIQPLARSYLYISMINLRGNNDKIGLTYAEQALDYMKLVKLTSRADSDILRGLYGVKGVLERRLGDYEKAIISTDESIRISKEMNDSVIVAISNGNKAVIYYEMGDMESALPLLEQDYKTSNEAKIYFSAFNAGIYLCKVHAALGNQQALRKTFEEITTLYEEHEITNETSKAEYFKIGAELAQANNDVSKANYYLMKFMEVDQIRDSINKVNDVAQLQEKYLLEKEIAKLELLQKTNVLQASHLKLRTAILIIIALALIIVLWYVFVLKQKNKKIDRLNELLEAKVSERTNRLMEINKELDTYLYRASHDIRRPIRTLLGLNNVAKLTNDKEALEELFEQVHFTALNMDKMLFKLQMAYELNNDHPIEEVNLENLVQKCLKDMALEIEAHNANFKIDIPNHALYVQANEHLILMILDNIIENSLLYQNHGNPEIEISTDMGKYYFYIHVKDNGYGIPEEYFKKVFSSYFKISNKTQGSGLGLFLAYRAVSYLGGDITIQSVINKGSHFTIKLPVSPK</sequence>
<dbReference type="PANTHER" id="PTHR42878">
    <property type="entry name" value="TWO-COMPONENT HISTIDINE KINASE"/>
    <property type="match status" value="1"/>
</dbReference>
<dbReference type="Gene3D" id="1.25.40.10">
    <property type="entry name" value="Tetratricopeptide repeat domain"/>
    <property type="match status" value="1"/>
</dbReference>
<evidence type="ECO:0000256" key="1">
    <source>
        <dbReference type="ARBA" id="ARBA00000085"/>
    </source>
</evidence>
<dbReference type="InterPro" id="IPR004358">
    <property type="entry name" value="Sig_transdc_His_kin-like_C"/>
</dbReference>